<protein>
    <recommendedName>
        <fullName evidence="3">DNA ligase ATP-dependent N-terminal domain-containing protein</fullName>
    </recommendedName>
</protein>
<evidence type="ECO:0000313" key="4">
    <source>
        <dbReference type="EMBL" id="KAH7119388.1"/>
    </source>
</evidence>
<evidence type="ECO:0000256" key="2">
    <source>
        <dbReference type="SAM" id="Phobius"/>
    </source>
</evidence>
<proteinExistence type="predicted"/>
<evidence type="ECO:0000313" key="5">
    <source>
        <dbReference type="Proteomes" id="UP000717696"/>
    </source>
</evidence>
<dbReference type="GO" id="GO:0006281">
    <property type="term" value="P:DNA repair"/>
    <property type="evidence" value="ECO:0007669"/>
    <property type="project" value="InterPro"/>
</dbReference>
<dbReference type="Proteomes" id="UP000717696">
    <property type="component" value="Unassembled WGS sequence"/>
</dbReference>
<sequence length="324" mass="35820">MKDLQRWKTSGGLDFASSVERVMAITDSEARAGREVTLEELDDTLDQIAASSSFSSANLRERVATKCGRSIRTNDLLSKVFRVLQSSEAKWMIRMISKNYSPVRVPETLGMSRFHFLLPDLLRFQNSIPAVDYTNIGGRLADLESNAQLANSALVEETPFPLDSPSSFRPIGTSKPVRNLRQAIQGLHFNITVSLFSLAPQLLYTENGTITAEIFVTENVWRYSPRVLVATYAAAALFDAIAVMIGLLAMVRNRGVYGLEFSRIVATTRASSRLDFLVSGWGDGLEPVPKEIQKSKVMYGAIGDGGPLGFGVKEEVVRLSRYRD</sequence>
<name>A0A9P9IEZ9_9HYPO</name>
<keyword evidence="2" id="KW-0472">Membrane</keyword>
<dbReference type="Gene3D" id="1.10.3260.10">
    <property type="entry name" value="DNA ligase, ATP-dependent, N-terminal domain"/>
    <property type="match status" value="1"/>
</dbReference>
<dbReference type="InterPro" id="IPR036599">
    <property type="entry name" value="DNA_ligase_N_sf"/>
</dbReference>
<feature type="transmembrane region" description="Helical" evidence="2">
    <location>
        <begin position="229"/>
        <end position="251"/>
    </location>
</feature>
<dbReference type="GO" id="GO:0006310">
    <property type="term" value="P:DNA recombination"/>
    <property type="evidence" value="ECO:0007669"/>
    <property type="project" value="InterPro"/>
</dbReference>
<dbReference type="GO" id="GO:0003677">
    <property type="term" value="F:DNA binding"/>
    <property type="evidence" value="ECO:0007669"/>
    <property type="project" value="InterPro"/>
</dbReference>
<organism evidence="4 5">
    <name type="scientific">Dactylonectria estremocensis</name>
    <dbReference type="NCBI Taxonomy" id="1079267"/>
    <lineage>
        <taxon>Eukaryota</taxon>
        <taxon>Fungi</taxon>
        <taxon>Dikarya</taxon>
        <taxon>Ascomycota</taxon>
        <taxon>Pezizomycotina</taxon>
        <taxon>Sordariomycetes</taxon>
        <taxon>Hypocreomycetidae</taxon>
        <taxon>Hypocreales</taxon>
        <taxon>Nectriaceae</taxon>
        <taxon>Dactylonectria</taxon>
    </lineage>
</organism>
<dbReference type="PANTHER" id="PTHR35041">
    <property type="entry name" value="MEDIATOR OF RNA POLYMERASE II TRANSCRIPTION SUBUNIT 1"/>
    <property type="match status" value="1"/>
</dbReference>
<dbReference type="InterPro" id="IPR012308">
    <property type="entry name" value="DNA_ligase_ATP-dep_N"/>
</dbReference>
<dbReference type="Pfam" id="PF04675">
    <property type="entry name" value="DNA_ligase_A_N"/>
    <property type="match status" value="1"/>
</dbReference>
<comment type="caution">
    <text evidence="4">The sequence shown here is derived from an EMBL/GenBank/DDBJ whole genome shotgun (WGS) entry which is preliminary data.</text>
</comment>
<keyword evidence="2" id="KW-1133">Transmembrane helix</keyword>
<keyword evidence="5" id="KW-1185">Reference proteome</keyword>
<dbReference type="OrthoDB" id="5322539at2759"/>
<keyword evidence="1" id="KW-0436">Ligase</keyword>
<gene>
    <name evidence="4" type="ORF">B0J13DRAFT_568829</name>
</gene>
<dbReference type="AlphaFoldDB" id="A0A9P9IEZ9"/>
<dbReference type="EMBL" id="JAGMUU010000030">
    <property type="protein sequence ID" value="KAH7119388.1"/>
    <property type="molecule type" value="Genomic_DNA"/>
</dbReference>
<feature type="domain" description="DNA ligase ATP-dependent N-terminal" evidence="3">
    <location>
        <begin position="14"/>
        <end position="99"/>
    </location>
</feature>
<dbReference type="PANTHER" id="PTHR35041:SF3">
    <property type="entry name" value="FORMYLMETHIONINE DEFORMYLASE-LIKE PROTEIN"/>
    <property type="match status" value="1"/>
</dbReference>
<evidence type="ECO:0000259" key="3">
    <source>
        <dbReference type="Pfam" id="PF04675"/>
    </source>
</evidence>
<accession>A0A9P9IEZ9</accession>
<reference evidence="4" key="1">
    <citation type="journal article" date="2021" name="Nat. Commun.">
        <title>Genetic determinants of endophytism in the Arabidopsis root mycobiome.</title>
        <authorList>
            <person name="Mesny F."/>
            <person name="Miyauchi S."/>
            <person name="Thiergart T."/>
            <person name="Pickel B."/>
            <person name="Atanasova L."/>
            <person name="Karlsson M."/>
            <person name="Huettel B."/>
            <person name="Barry K.W."/>
            <person name="Haridas S."/>
            <person name="Chen C."/>
            <person name="Bauer D."/>
            <person name="Andreopoulos W."/>
            <person name="Pangilinan J."/>
            <person name="LaButti K."/>
            <person name="Riley R."/>
            <person name="Lipzen A."/>
            <person name="Clum A."/>
            <person name="Drula E."/>
            <person name="Henrissat B."/>
            <person name="Kohler A."/>
            <person name="Grigoriev I.V."/>
            <person name="Martin F.M."/>
            <person name="Hacquard S."/>
        </authorList>
    </citation>
    <scope>NUCLEOTIDE SEQUENCE</scope>
    <source>
        <strain evidence="4">MPI-CAGE-AT-0021</strain>
    </source>
</reference>
<dbReference type="GO" id="GO:0003910">
    <property type="term" value="F:DNA ligase (ATP) activity"/>
    <property type="evidence" value="ECO:0007669"/>
    <property type="project" value="InterPro"/>
</dbReference>
<evidence type="ECO:0000256" key="1">
    <source>
        <dbReference type="ARBA" id="ARBA00022598"/>
    </source>
</evidence>
<keyword evidence="2" id="KW-0812">Transmembrane</keyword>